<dbReference type="EMBL" id="SMRT01000001">
    <property type="protein sequence ID" value="TDG00516.1"/>
    <property type="molecule type" value="Genomic_DNA"/>
</dbReference>
<protein>
    <submittedName>
        <fullName evidence="10">sn-glycerol-1-phosphate dehydrogenase</fullName>
    </submittedName>
</protein>
<dbReference type="GO" id="GO:0046872">
    <property type="term" value="F:metal ion binding"/>
    <property type="evidence" value="ECO:0007669"/>
    <property type="project" value="UniProtKB-KW"/>
</dbReference>
<dbReference type="GO" id="GO:0008654">
    <property type="term" value="P:phospholipid biosynthetic process"/>
    <property type="evidence" value="ECO:0007669"/>
    <property type="project" value="UniProtKB-KW"/>
</dbReference>
<evidence type="ECO:0000256" key="8">
    <source>
        <dbReference type="ARBA" id="ARBA00023209"/>
    </source>
</evidence>
<evidence type="ECO:0000313" key="11">
    <source>
        <dbReference type="Proteomes" id="UP000295636"/>
    </source>
</evidence>
<dbReference type="OrthoDB" id="9763580at2"/>
<dbReference type="PANTHER" id="PTHR43616">
    <property type="entry name" value="GLYCEROL DEHYDROGENASE"/>
    <property type="match status" value="1"/>
</dbReference>
<keyword evidence="2" id="KW-0444">Lipid biosynthesis</keyword>
<dbReference type="Gene3D" id="1.20.1090.10">
    <property type="entry name" value="Dehydroquinate synthase-like - alpha domain"/>
    <property type="match status" value="1"/>
</dbReference>
<dbReference type="Gene3D" id="3.40.50.1970">
    <property type="match status" value="1"/>
</dbReference>
<comment type="caution">
    <text evidence="10">The sequence shown here is derived from an EMBL/GenBank/DDBJ whole genome shotgun (WGS) entry which is preliminary data.</text>
</comment>
<proteinExistence type="predicted"/>
<gene>
    <name evidence="10" type="ORF">E1757_02465</name>
</gene>
<dbReference type="GO" id="GO:0016614">
    <property type="term" value="F:oxidoreductase activity, acting on CH-OH group of donors"/>
    <property type="evidence" value="ECO:0007669"/>
    <property type="project" value="InterPro"/>
</dbReference>
<name>A0A4R5KZ49_9BACL</name>
<dbReference type="PANTHER" id="PTHR43616:SF5">
    <property type="entry name" value="GLYCEROL DEHYDROGENASE 1"/>
    <property type="match status" value="1"/>
</dbReference>
<evidence type="ECO:0000256" key="1">
    <source>
        <dbReference type="ARBA" id="ARBA00022490"/>
    </source>
</evidence>
<evidence type="ECO:0000256" key="2">
    <source>
        <dbReference type="ARBA" id="ARBA00022516"/>
    </source>
</evidence>
<dbReference type="SUPFAM" id="SSF56796">
    <property type="entry name" value="Dehydroquinate synthase-like"/>
    <property type="match status" value="1"/>
</dbReference>
<reference evidence="10 11" key="1">
    <citation type="submission" date="2019-03" db="EMBL/GenBank/DDBJ databases">
        <title>This is whole genome sequence of Paenibacillus sp MS74 strain.</title>
        <authorList>
            <person name="Trinh H.N."/>
        </authorList>
    </citation>
    <scope>NUCLEOTIDE SEQUENCE [LARGE SCALE GENOMIC DNA]</scope>
    <source>
        <strain evidence="10 11">MS74</strain>
    </source>
</reference>
<keyword evidence="4" id="KW-0521">NADP</keyword>
<keyword evidence="1" id="KW-0963">Cytoplasm</keyword>
<dbReference type="AlphaFoldDB" id="A0A4R5KZ49"/>
<organism evidence="10 11">
    <name type="scientific">Paenibacillus piri</name>
    <dbReference type="NCBI Taxonomy" id="2547395"/>
    <lineage>
        <taxon>Bacteria</taxon>
        <taxon>Bacillati</taxon>
        <taxon>Bacillota</taxon>
        <taxon>Bacilli</taxon>
        <taxon>Bacillales</taxon>
        <taxon>Paenibacillaceae</taxon>
        <taxon>Paenibacillus</taxon>
    </lineage>
</organism>
<dbReference type="InterPro" id="IPR032837">
    <property type="entry name" value="G1PDH"/>
</dbReference>
<evidence type="ECO:0000256" key="4">
    <source>
        <dbReference type="ARBA" id="ARBA00022857"/>
    </source>
</evidence>
<keyword evidence="6" id="KW-0520">NAD</keyword>
<evidence type="ECO:0000256" key="9">
    <source>
        <dbReference type="ARBA" id="ARBA00023264"/>
    </source>
</evidence>
<evidence type="ECO:0000256" key="5">
    <source>
        <dbReference type="ARBA" id="ARBA00023002"/>
    </source>
</evidence>
<evidence type="ECO:0000313" key="10">
    <source>
        <dbReference type="EMBL" id="TDG00516.1"/>
    </source>
</evidence>
<keyword evidence="7" id="KW-0443">Lipid metabolism</keyword>
<keyword evidence="8" id="KW-0594">Phospholipid biosynthesis</keyword>
<keyword evidence="9" id="KW-1208">Phospholipid metabolism</keyword>
<dbReference type="Pfam" id="PF13685">
    <property type="entry name" value="Fe-ADH_2"/>
    <property type="match status" value="1"/>
</dbReference>
<sequence>MLSIEQAGQIDPWLGQTLPCACGKTHSVSIRKAVIERGALAELPRYAQERDYRDLLLVADRRTLEVAGRELLQLCEAAGLKADLCVLTDDEHGEIAADERVIVQLLLKVTPPVQAIVAVGSGTIHDVVRFVAHKTDRAFFSVPTAPSVDGFASVGAPLIVGGFKQTIPACAPEAIFADLTLLAKSPRPMIAAGFGDMLGKYTSLADWQLGRVLFDEPYCELAVEMTRQGLALCVDNAEEIAAGSELGMRKLMEGLTLSGISMLLVGHSRPASGGEHHLSHYWEMRFIQERRRALLHGAKVGAAAVKMAELYEAVAALSPEAAAAAIAARQASGDVLTPARMREQIRAGYGSIADQVLAENGLSGDAGAAEPQELQELPQRIIERWDAVRAVCGSVPPPAQLAEALRRVGGPTTAAELGVEPELLQDSLRYAMYVRNRYTIIRLHQWL</sequence>
<dbReference type="CDD" id="cd08175">
    <property type="entry name" value="G1PDH"/>
    <property type="match status" value="1"/>
</dbReference>
<keyword evidence="5" id="KW-0560">Oxidoreductase</keyword>
<evidence type="ECO:0000256" key="7">
    <source>
        <dbReference type="ARBA" id="ARBA00023098"/>
    </source>
</evidence>
<evidence type="ECO:0000256" key="3">
    <source>
        <dbReference type="ARBA" id="ARBA00022723"/>
    </source>
</evidence>
<dbReference type="InterPro" id="IPR016205">
    <property type="entry name" value="Glycerol_DH"/>
</dbReference>
<keyword evidence="11" id="KW-1185">Reference proteome</keyword>
<keyword evidence="3" id="KW-0479">Metal-binding</keyword>
<dbReference type="RefSeq" id="WP_133225225.1">
    <property type="nucleotide sequence ID" value="NZ_SMRT01000001.1"/>
</dbReference>
<dbReference type="Proteomes" id="UP000295636">
    <property type="component" value="Unassembled WGS sequence"/>
</dbReference>
<evidence type="ECO:0000256" key="6">
    <source>
        <dbReference type="ARBA" id="ARBA00023027"/>
    </source>
</evidence>
<accession>A0A4R5KZ49</accession>